<dbReference type="PANTHER" id="PTHR15730:SF5">
    <property type="entry name" value="SI:CH211-210B2.2-RELATED"/>
    <property type="match status" value="1"/>
</dbReference>
<dbReference type="InterPro" id="IPR051244">
    <property type="entry name" value="TCAF"/>
</dbReference>
<dbReference type="Proteomes" id="UP000290572">
    <property type="component" value="Unassembled WGS sequence"/>
</dbReference>
<evidence type="ECO:0000313" key="3">
    <source>
        <dbReference type="Proteomes" id="UP000290572"/>
    </source>
</evidence>
<comment type="caution">
    <text evidence="2">The sequence shown here is derived from an EMBL/GenBank/DDBJ whole genome shotgun (WGS) entry which is preliminary data.</text>
</comment>
<dbReference type="GO" id="GO:0090314">
    <property type="term" value="P:positive regulation of protein targeting to membrane"/>
    <property type="evidence" value="ECO:0007669"/>
    <property type="project" value="TreeGrafter"/>
</dbReference>
<feature type="transmembrane region" description="Helical" evidence="1">
    <location>
        <begin position="101"/>
        <end position="123"/>
    </location>
</feature>
<keyword evidence="1" id="KW-0812">Transmembrane</keyword>
<keyword evidence="1" id="KW-0472">Membrane</keyword>
<name>A0A498M1C1_LABRO</name>
<evidence type="ECO:0000256" key="1">
    <source>
        <dbReference type="SAM" id="Phobius"/>
    </source>
</evidence>
<organism evidence="2 3">
    <name type="scientific">Labeo rohita</name>
    <name type="common">Indian major carp</name>
    <name type="synonym">Cyprinus rohita</name>
    <dbReference type="NCBI Taxonomy" id="84645"/>
    <lineage>
        <taxon>Eukaryota</taxon>
        <taxon>Metazoa</taxon>
        <taxon>Chordata</taxon>
        <taxon>Craniata</taxon>
        <taxon>Vertebrata</taxon>
        <taxon>Euteleostomi</taxon>
        <taxon>Actinopterygii</taxon>
        <taxon>Neopterygii</taxon>
        <taxon>Teleostei</taxon>
        <taxon>Ostariophysi</taxon>
        <taxon>Cypriniformes</taxon>
        <taxon>Cyprinidae</taxon>
        <taxon>Labeoninae</taxon>
        <taxon>Labeonini</taxon>
        <taxon>Labeo</taxon>
    </lineage>
</organism>
<dbReference type="GO" id="GO:0005886">
    <property type="term" value="C:plasma membrane"/>
    <property type="evidence" value="ECO:0007669"/>
    <property type="project" value="TreeGrafter"/>
</dbReference>
<feature type="transmembrane region" description="Helical" evidence="1">
    <location>
        <begin position="173"/>
        <end position="193"/>
    </location>
</feature>
<gene>
    <name evidence="2" type="ORF">ROHU_009019</name>
</gene>
<dbReference type="AlphaFoldDB" id="A0A498M1C1"/>
<dbReference type="PANTHER" id="PTHR15730">
    <property type="entry name" value="EXPERIMENTAL AUTOIMMUNE PROSTATITIS ANTIGEN 2-RELATED"/>
    <property type="match status" value="1"/>
</dbReference>
<evidence type="ECO:0000313" key="2">
    <source>
        <dbReference type="EMBL" id="RXN14608.1"/>
    </source>
</evidence>
<feature type="transmembrane region" description="Helical" evidence="1">
    <location>
        <begin position="129"/>
        <end position="152"/>
    </location>
</feature>
<protein>
    <submittedName>
        <fullName evidence="2">TRPM8 channel-associated factor-like protein</fullName>
    </submittedName>
</protein>
<accession>A0A498M1C1</accession>
<keyword evidence="3" id="KW-1185">Reference proteome</keyword>
<dbReference type="STRING" id="84645.A0A498M1C1"/>
<sequence>MAGQAWHWAGTHPQENTLKNFPGNKVCSVAGIYFSKRYGKVGIFPVPKQIPYSWLALSFSVGKDFKDDLQILLEGVSEFDVQVLLSHAWGNIVHFAESEKITIIAMFVVVILLVVIYIIYYLSLTSKKMLYVFGSVGVVLLNSVTLMTELILKAVNGERALGDLRVVFSSSESLLVFSLLILLLFEPLVLVLMNSTGLMTELILQAVNGERTVEDLRMVVFPSECLFILNGCRNIHFLMKQKKNKDEKYRHKYNPEKTEDFCEMDHLPAFDGEASPAKDGVC</sequence>
<proteinExistence type="predicted"/>
<keyword evidence="1" id="KW-1133">Transmembrane helix</keyword>
<dbReference type="EMBL" id="QBIY01012897">
    <property type="protein sequence ID" value="RXN14608.1"/>
    <property type="molecule type" value="Genomic_DNA"/>
</dbReference>
<dbReference type="GO" id="GO:0044325">
    <property type="term" value="F:transmembrane transporter binding"/>
    <property type="evidence" value="ECO:0007669"/>
    <property type="project" value="TreeGrafter"/>
</dbReference>
<reference evidence="2 3" key="1">
    <citation type="submission" date="2018-03" db="EMBL/GenBank/DDBJ databases">
        <title>Draft genome sequence of Rohu Carp (Labeo rohita).</title>
        <authorList>
            <person name="Das P."/>
            <person name="Kushwaha B."/>
            <person name="Joshi C.G."/>
            <person name="Kumar D."/>
            <person name="Nagpure N.S."/>
            <person name="Sahoo L."/>
            <person name="Das S.P."/>
            <person name="Bit A."/>
            <person name="Patnaik S."/>
            <person name="Meher P.K."/>
            <person name="Jayasankar P."/>
            <person name="Koringa P.G."/>
            <person name="Patel N.V."/>
            <person name="Hinsu A.T."/>
            <person name="Kumar R."/>
            <person name="Pandey M."/>
            <person name="Agarwal S."/>
            <person name="Srivastava S."/>
            <person name="Singh M."/>
            <person name="Iquebal M.A."/>
            <person name="Jaiswal S."/>
            <person name="Angadi U.B."/>
            <person name="Kumar N."/>
            <person name="Raza M."/>
            <person name="Shah T.M."/>
            <person name="Rai A."/>
            <person name="Jena J.K."/>
        </authorList>
    </citation>
    <scope>NUCLEOTIDE SEQUENCE [LARGE SCALE GENOMIC DNA]</scope>
    <source>
        <strain evidence="2">DASCIFA01</strain>
        <tissue evidence="2">Testis</tissue>
    </source>
</reference>